<dbReference type="Proteomes" id="UP001164727">
    <property type="component" value="Chromosome"/>
</dbReference>
<keyword evidence="6" id="KW-1185">Reference proteome</keyword>
<keyword evidence="4" id="KW-0694">RNA-binding</keyword>
<reference evidence="5 6" key="1">
    <citation type="journal article" date="2023" name="Microbiol. Resour. Announc.">
        <title>Complete Genome of 'Candidatus Phytoplasma rubi' RS, a Phytopathogenic Bacterium Associated with Rubus Stunt Disease.</title>
        <authorList>
            <person name="Duckeck D."/>
            <person name="Zubert C."/>
            <person name="Bohm J.W."/>
            <person name="Carminati G."/>
            <person name="Schneider B."/>
            <person name="Kube M."/>
        </authorList>
    </citation>
    <scope>NUCLEOTIDE SEQUENCE [LARGE SCALE GENOMIC DNA]</scope>
    <source>
        <strain evidence="5 6">RS</strain>
    </source>
</reference>
<dbReference type="EMBL" id="CP114006">
    <property type="protein sequence ID" value="WAN63049.1"/>
    <property type="molecule type" value="Genomic_DNA"/>
</dbReference>
<evidence type="ECO:0000313" key="5">
    <source>
        <dbReference type="EMBL" id="WAN63049.1"/>
    </source>
</evidence>
<sequence length="96" mass="11556">MRKYEIMYILSPVLNEKQIDTVNKNINSIFEKEGQILEYQKAELKELDYSIKKFNQGFYNSLLVQANNDIVKEFNRFMNINTEEIIRYIILKVENK</sequence>
<protein>
    <recommendedName>
        <fullName evidence="3 4">Small ribosomal subunit protein bS6</fullName>
    </recommendedName>
</protein>
<comment type="function">
    <text evidence="2 4">Binds together with bS18 to 16S ribosomal RNA.</text>
</comment>
<dbReference type="SUPFAM" id="SSF54995">
    <property type="entry name" value="Ribosomal protein S6"/>
    <property type="match status" value="1"/>
</dbReference>
<dbReference type="InterPro" id="IPR020814">
    <property type="entry name" value="Ribosomal_S6_plastid/chlpt"/>
</dbReference>
<comment type="similarity">
    <text evidence="1 4">Belongs to the bacterial ribosomal protein bS6 family.</text>
</comment>
<dbReference type="InterPro" id="IPR035980">
    <property type="entry name" value="Ribosomal_bS6_sf"/>
</dbReference>
<keyword evidence="4 5" id="KW-0689">Ribosomal protein</keyword>
<dbReference type="InterPro" id="IPR000529">
    <property type="entry name" value="Ribosomal_bS6"/>
</dbReference>
<dbReference type="CDD" id="cd00473">
    <property type="entry name" value="bS6"/>
    <property type="match status" value="1"/>
</dbReference>
<evidence type="ECO:0000256" key="3">
    <source>
        <dbReference type="ARBA" id="ARBA00035294"/>
    </source>
</evidence>
<dbReference type="InterPro" id="IPR014717">
    <property type="entry name" value="Transl_elong_EF1B/ribsomal_bS6"/>
</dbReference>
<keyword evidence="4" id="KW-0687">Ribonucleoprotein</keyword>
<evidence type="ECO:0000256" key="4">
    <source>
        <dbReference type="HAMAP-Rule" id="MF_00360"/>
    </source>
</evidence>
<dbReference type="RefSeq" id="WP_268849903.1">
    <property type="nucleotide sequence ID" value="NZ_CP114006.1"/>
</dbReference>
<dbReference type="NCBIfam" id="TIGR00166">
    <property type="entry name" value="S6"/>
    <property type="match status" value="1"/>
</dbReference>
<evidence type="ECO:0000313" key="6">
    <source>
        <dbReference type="Proteomes" id="UP001164727"/>
    </source>
</evidence>
<evidence type="ECO:0000256" key="2">
    <source>
        <dbReference type="ARBA" id="ARBA00035104"/>
    </source>
</evidence>
<gene>
    <name evidence="4" type="primary">rpsF</name>
    <name evidence="5" type="ORF">RS022_00380</name>
</gene>
<proteinExistence type="inferred from homology"/>
<dbReference type="HAMAP" id="MF_00360">
    <property type="entry name" value="Ribosomal_bS6"/>
    <property type="match status" value="1"/>
</dbReference>
<evidence type="ECO:0000256" key="1">
    <source>
        <dbReference type="ARBA" id="ARBA00009512"/>
    </source>
</evidence>
<dbReference type="Pfam" id="PF01250">
    <property type="entry name" value="Ribosomal_S6"/>
    <property type="match status" value="1"/>
</dbReference>
<name>A0ABY7BR18_9MOLU</name>
<dbReference type="GO" id="GO:0005840">
    <property type="term" value="C:ribosome"/>
    <property type="evidence" value="ECO:0007669"/>
    <property type="project" value="UniProtKB-KW"/>
</dbReference>
<accession>A0ABY7BR18</accession>
<dbReference type="Gene3D" id="3.30.70.60">
    <property type="match status" value="1"/>
</dbReference>
<keyword evidence="4" id="KW-0699">rRNA-binding</keyword>
<organism evidence="5 6">
    <name type="scientific">Candidatus Phytoplasma rubi</name>
    <dbReference type="NCBI Taxonomy" id="399025"/>
    <lineage>
        <taxon>Bacteria</taxon>
        <taxon>Bacillati</taxon>
        <taxon>Mycoplasmatota</taxon>
        <taxon>Mollicutes</taxon>
        <taxon>Acholeplasmatales</taxon>
        <taxon>Acholeplasmataceae</taxon>
        <taxon>Candidatus Phytoplasma</taxon>
        <taxon>16SrV (Elm yellows group)</taxon>
    </lineage>
</organism>